<dbReference type="EMBL" id="JAMGBB010000001">
    <property type="protein sequence ID" value="MCL6740312.1"/>
    <property type="molecule type" value="Genomic_DNA"/>
</dbReference>
<comment type="caution">
    <text evidence="1">The sequence shown here is derived from an EMBL/GenBank/DDBJ whole genome shotgun (WGS) entry which is preliminary data.</text>
</comment>
<protein>
    <submittedName>
        <fullName evidence="1">Uncharacterized protein</fullName>
    </submittedName>
</protein>
<gene>
    <name evidence="1" type="ORF">LZ518_04080</name>
</gene>
<dbReference type="Proteomes" id="UP001165383">
    <property type="component" value="Unassembled WGS sequence"/>
</dbReference>
<keyword evidence="2" id="KW-1185">Reference proteome</keyword>
<organism evidence="1 2">
    <name type="scientific">Sphingomonas brevis</name>
    <dbReference type="NCBI Taxonomy" id="2908206"/>
    <lineage>
        <taxon>Bacteria</taxon>
        <taxon>Pseudomonadati</taxon>
        <taxon>Pseudomonadota</taxon>
        <taxon>Alphaproteobacteria</taxon>
        <taxon>Sphingomonadales</taxon>
        <taxon>Sphingomonadaceae</taxon>
        <taxon>Sphingomonas</taxon>
    </lineage>
</organism>
<dbReference type="RefSeq" id="WP_249914751.1">
    <property type="nucleotide sequence ID" value="NZ_JAMGBB010000001.1"/>
</dbReference>
<sequence length="71" mass="7613">MFATFVTLALISFAIAGLRDLARQDGAKIIAAMRGQSWAAEPRPARPAVIRITSTFTESGPAWQPELRAAA</sequence>
<name>A0ABT0S7G2_9SPHN</name>
<evidence type="ECO:0000313" key="1">
    <source>
        <dbReference type="EMBL" id="MCL6740312.1"/>
    </source>
</evidence>
<accession>A0ABT0S7G2</accession>
<proteinExistence type="predicted"/>
<reference evidence="1" key="1">
    <citation type="submission" date="2022-05" db="EMBL/GenBank/DDBJ databases">
        <authorList>
            <person name="Jo J.-H."/>
            <person name="Im W.-T."/>
        </authorList>
    </citation>
    <scope>NUCLEOTIDE SEQUENCE</scope>
    <source>
        <strain evidence="1">RB56-2</strain>
    </source>
</reference>
<evidence type="ECO:0000313" key="2">
    <source>
        <dbReference type="Proteomes" id="UP001165383"/>
    </source>
</evidence>